<accession>A0A842HJ25</accession>
<dbReference type="Pfam" id="PF04364">
    <property type="entry name" value="DNA_pol3_chi"/>
    <property type="match status" value="1"/>
</dbReference>
<gene>
    <name evidence="1" type="ORF">GTU67_01870</name>
</gene>
<keyword evidence="2" id="KW-1185">Reference proteome</keyword>
<proteinExistence type="predicted"/>
<dbReference type="RefSeq" id="WP_185778486.1">
    <property type="nucleotide sequence ID" value="NZ_JACJUU010000001.1"/>
</dbReference>
<dbReference type="GO" id="GO:0003677">
    <property type="term" value="F:DNA binding"/>
    <property type="evidence" value="ECO:0007669"/>
    <property type="project" value="InterPro"/>
</dbReference>
<protein>
    <submittedName>
        <fullName evidence="1">DNA polymerase III subunit chi</fullName>
    </submittedName>
</protein>
<evidence type="ECO:0000313" key="2">
    <source>
        <dbReference type="Proteomes" id="UP000545386"/>
    </source>
</evidence>
<dbReference type="PANTHER" id="PTHR38767">
    <property type="entry name" value="DNA POLYMERASE III SUBUNIT CHI"/>
    <property type="match status" value="1"/>
</dbReference>
<dbReference type="GO" id="GO:0006260">
    <property type="term" value="P:DNA replication"/>
    <property type="evidence" value="ECO:0007669"/>
    <property type="project" value="InterPro"/>
</dbReference>
<dbReference type="Proteomes" id="UP000545386">
    <property type="component" value="Unassembled WGS sequence"/>
</dbReference>
<name>A0A842HJ25_9BURK</name>
<dbReference type="InterPro" id="IPR007459">
    <property type="entry name" value="DNA_pol3_chi"/>
</dbReference>
<dbReference type="InterPro" id="IPR036768">
    <property type="entry name" value="PolIII_chi_sf"/>
</dbReference>
<dbReference type="GO" id="GO:0003887">
    <property type="term" value="F:DNA-directed DNA polymerase activity"/>
    <property type="evidence" value="ECO:0007669"/>
    <property type="project" value="InterPro"/>
</dbReference>
<reference evidence="1 2" key="1">
    <citation type="submission" date="2020-08" db="EMBL/GenBank/DDBJ databases">
        <title>Paraeoetvoesia sp. YC-7-48 draft genome sequence.</title>
        <authorList>
            <person name="Yao L."/>
        </authorList>
    </citation>
    <scope>NUCLEOTIDE SEQUENCE [LARGE SCALE GENOMIC DNA]</scope>
    <source>
        <strain evidence="2">YC-7-48</strain>
    </source>
</reference>
<organism evidence="1 2">
    <name type="scientific">Pusillimonas minor</name>
    <dbReference type="NCBI Taxonomy" id="2697024"/>
    <lineage>
        <taxon>Bacteria</taxon>
        <taxon>Pseudomonadati</taxon>
        <taxon>Pseudomonadota</taxon>
        <taxon>Betaproteobacteria</taxon>
        <taxon>Burkholderiales</taxon>
        <taxon>Alcaligenaceae</taxon>
        <taxon>Pusillimonas</taxon>
    </lineage>
</organism>
<sequence>MSRVDFAFGAPDRLRMACEVVRKHYAAGRPLVVYTQNSQLMGRFDRLLWSFEPDAFIPHVDAADPLAPQTPVIFTTTPPMPDMHAGHAQAPVWLINLDADIPPTAGHFPRILEVIDNKPAEVAAARQRWRAYKQDGHELFAHDVSNTAPAS</sequence>
<comment type="caution">
    <text evidence="1">The sequence shown here is derived from an EMBL/GenBank/DDBJ whole genome shotgun (WGS) entry which is preliminary data.</text>
</comment>
<dbReference type="Gene3D" id="3.40.50.10110">
    <property type="entry name" value="DNA polymerase III subunit chi"/>
    <property type="match status" value="1"/>
</dbReference>
<evidence type="ECO:0000313" key="1">
    <source>
        <dbReference type="EMBL" id="MBC2768659.1"/>
    </source>
</evidence>
<dbReference type="GO" id="GO:0032298">
    <property type="term" value="P:positive regulation of DNA-templated DNA replication initiation"/>
    <property type="evidence" value="ECO:0007669"/>
    <property type="project" value="TreeGrafter"/>
</dbReference>
<dbReference type="AlphaFoldDB" id="A0A842HJ25"/>
<dbReference type="PANTHER" id="PTHR38767:SF1">
    <property type="entry name" value="DNA POLYMERASE III SUBUNIT CHI"/>
    <property type="match status" value="1"/>
</dbReference>
<dbReference type="EMBL" id="JACJUU010000001">
    <property type="protein sequence ID" value="MBC2768659.1"/>
    <property type="molecule type" value="Genomic_DNA"/>
</dbReference>
<dbReference type="SUPFAM" id="SSF102400">
    <property type="entry name" value="DNA polymerase III chi subunit"/>
    <property type="match status" value="1"/>
</dbReference>